<dbReference type="InParanoid" id="A0A2J6STW8"/>
<dbReference type="Proteomes" id="UP000235371">
    <property type="component" value="Unassembled WGS sequence"/>
</dbReference>
<dbReference type="RefSeq" id="XP_024731128.1">
    <property type="nucleotide sequence ID" value="XM_024883817.1"/>
</dbReference>
<dbReference type="OrthoDB" id="5332316at2759"/>
<dbReference type="GeneID" id="36591894"/>
<sequence>MRLTRSLPPQFLLPAWSVRQLAQASQRVPTAFSTYDGYSPKPTGSRRGPFRKVVQKDNKFVRKQVVADDPDLKPEARRPGEPDTESVSHRTVTADVHLGPTQTEPEQPKTHRSKSLSLFDELFPEESQARSKREKAAEKRLDKLPAFIWNSTNSAPSATDRRERKREERRVKHKTIPQRGELVRAEQVQYPPTRLNIQRLRDDLGREAGAVTLPSLMVLNACSKNLEESDFFRLSSRGEHIQGWASGIIKVIQARDRNSLEKLGHYFILCSNDAAARAYQDRTNILHKLARSMKIMEDSGVPIPPAYLQEGEDPATLLQGFSLVPACGQVSLRILRKPYMPPVLRLLKEGGEAARITKESKAGEMVIFSVDIGHITQYDLEEALKNDGRRRNLHWKLGREETGQIVKLTYDDHGNSPEEPGERTEESVEAYRARKKEEYRRPSRYVISFRDRNEARRFVREWHRRPFPMNRQHNPGDEPIPIINAEILW</sequence>
<evidence type="ECO:0000313" key="2">
    <source>
        <dbReference type="EMBL" id="PMD54224.1"/>
    </source>
</evidence>
<proteinExistence type="predicted"/>
<dbReference type="AlphaFoldDB" id="A0A2J6STW8"/>
<feature type="compositionally biased region" description="Basic and acidic residues" evidence="1">
    <location>
        <begin position="159"/>
        <end position="170"/>
    </location>
</feature>
<feature type="region of interest" description="Disordered" evidence="1">
    <location>
        <begin position="66"/>
        <end position="137"/>
    </location>
</feature>
<gene>
    <name evidence="2" type="ORF">K444DRAFT_634976</name>
</gene>
<feature type="compositionally biased region" description="Basic and acidic residues" evidence="1">
    <location>
        <begin position="127"/>
        <end position="137"/>
    </location>
</feature>
<feature type="region of interest" description="Disordered" evidence="1">
    <location>
        <begin position="150"/>
        <end position="173"/>
    </location>
</feature>
<dbReference type="EMBL" id="KZ613866">
    <property type="protein sequence ID" value="PMD54224.1"/>
    <property type="molecule type" value="Genomic_DNA"/>
</dbReference>
<feature type="compositionally biased region" description="Basic and acidic residues" evidence="1">
    <location>
        <begin position="70"/>
        <end position="81"/>
    </location>
</feature>
<evidence type="ECO:0000313" key="3">
    <source>
        <dbReference type="Proteomes" id="UP000235371"/>
    </source>
</evidence>
<organism evidence="2 3">
    <name type="scientific">Hyaloscypha bicolor E</name>
    <dbReference type="NCBI Taxonomy" id="1095630"/>
    <lineage>
        <taxon>Eukaryota</taxon>
        <taxon>Fungi</taxon>
        <taxon>Dikarya</taxon>
        <taxon>Ascomycota</taxon>
        <taxon>Pezizomycotina</taxon>
        <taxon>Leotiomycetes</taxon>
        <taxon>Helotiales</taxon>
        <taxon>Hyaloscyphaceae</taxon>
        <taxon>Hyaloscypha</taxon>
        <taxon>Hyaloscypha bicolor</taxon>
    </lineage>
</organism>
<keyword evidence="3" id="KW-1185">Reference proteome</keyword>
<reference evidence="2 3" key="1">
    <citation type="submission" date="2016-04" db="EMBL/GenBank/DDBJ databases">
        <title>A degradative enzymes factory behind the ericoid mycorrhizal symbiosis.</title>
        <authorList>
            <consortium name="DOE Joint Genome Institute"/>
            <person name="Martino E."/>
            <person name="Morin E."/>
            <person name="Grelet G."/>
            <person name="Kuo A."/>
            <person name="Kohler A."/>
            <person name="Daghino S."/>
            <person name="Barry K."/>
            <person name="Choi C."/>
            <person name="Cichocki N."/>
            <person name="Clum A."/>
            <person name="Copeland A."/>
            <person name="Hainaut M."/>
            <person name="Haridas S."/>
            <person name="Labutti K."/>
            <person name="Lindquist E."/>
            <person name="Lipzen A."/>
            <person name="Khouja H.-R."/>
            <person name="Murat C."/>
            <person name="Ohm R."/>
            <person name="Olson A."/>
            <person name="Spatafora J."/>
            <person name="Veneault-Fourrey C."/>
            <person name="Henrissat B."/>
            <person name="Grigoriev I."/>
            <person name="Martin F."/>
            <person name="Perotto S."/>
        </authorList>
    </citation>
    <scope>NUCLEOTIDE SEQUENCE [LARGE SCALE GENOMIC DNA]</scope>
    <source>
        <strain evidence="2 3">E</strain>
    </source>
</reference>
<protein>
    <submittedName>
        <fullName evidence="2">Uncharacterized protein</fullName>
    </submittedName>
</protein>
<evidence type="ECO:0000256" key="1">
    <source>
        <dbReference type="SAM" id="MobiDB-lite"/>
    </source>
</evidence>
<name>A0A2J6STW8_9HELO</name>
<accession>A0A2J6STW8</accession>